<evidence type="ECO:0000313" key="1">
    <source>
        <dbReference type="EMBL" id="UPL03960.1"/>
    </source>
</evidence>
<name>A0ACD3ZRH1_FUSSC</name>
<protein>
    <submittedName>
        <fullName evidence="1">Uncharacterized protein</fullName>
    </submittedName>
</protein>
<organism evidence="1 2">
    <name type="scientific">Fusarium solani subsp. cucurbitae</name>
    <name type="common">Neocosmosporum cucurbitae</name>
    <dbReference type="NCBI Taxonomy" id="2747967"/>
    <lineage>
        <taxon>Eukaryota</taxon>
        <taxon>Fungi</taxon>
        <taxon>Dikarya</taxon>
        <taxon>Ascomycota</taxon>
        <taxon>Pezizomycotina</taxon>
        <taxon>Sordariomycetes</taxon>
        <taxon>Hypocreomycetidae</taxon>
        <taxon>Hypocreales</taxon>
        <taxon>Nectriaceae</taxon>
        <taxon>Fusarium</taxon>
        <taxon>Fusarium solani species complex</taxon>
    </lineage>
</organism>
<sequence>MGEDLPQQLESSSLGDPVDRVCKAPRNGGVGRRAVRIHRVEDDTPKQLIVRTAHGDVQHIGEDEEEGEVEDGDCEEDSDSEEAGDDDDNASPPQLQADVRAESTSGGGEDAAEDGRASSGTGTPDEGIVVIEFRYAPASFSRQFLFPIISVCLSMARLSHHGQPSVRFRALLGDIYELTSANSPSVETAAAPTKTLRSHTEPMYQHTLSFDEAYFEKRMRMYEGGDDPNLNDDQTWAMID</sequence>
<dbReference type="EMBL" id="CP090041">
    <property type="protein sequence ID" value="UPL03960.1"/>
    <property type="molecule type" value="Genomic_DNA"/>
</dbReference>
<evidence type="ECO:0000313" key="2">
    <source>
        <dbReference type="Proteomes" id="UP000830768"/>
    </source>
</evidence>
<accession>A0ACD3ZRH1</accession>
<reference evidence="1" key="1">
    <citation type="submission" date="2021-11" db="EMBL/GenBank/DDBJ databases">
        <title>Fusarium solani-melongenae Genome sequencing and assembly.</title>
        <authorList>
            <person name="Xie S."/>
            <person name="Huang L."/>
            <person name="Zhang X."/>
        </authorList>
    </citation>
    <scope>NUCLEOTIDE SEQUENCE</scope>
    <source>
        <strain evidence="1">CRI 24-3</strain>
    </source>
</reference>
<gene>
    <name evidence="1" type="ORF">LCI18_014894</name>
</gene>
<proteinExistence type="predicted"/>
<keyword evidence="2" id="KW-1185">Reference proteome</keyword>
<dbReference type="Proteomes" id="UP000830768">
    <property type="component" value="Chromosome 13"/>
</dbReference>